<protein>
    <recommendedName>
        <fullName evidence="3">LPS export ABC transporter periplasmic protein LptC</fullName>
    </recommendedName>
</protein>
<evidence type="ECO:0000313" key="2">
    <source>
        <dbReference type="Proteomes" id="UP001500567"/>
    </source>
</evidence>
<evidence type="ECO:0008006" key="3">
    <source>
        <dbReference type="Google" id="ProtNLM"/>
    </source>
</evidence>
<dbReference type="Pfam" id="PF06835">
    <property type="entry name" value="LptC"/>
    <property type="match status" value="1"/>
</dbReference>
<sequence>MLIQKIRPWGYPTSLLLAGLLTAGCEKKDSAAAKKMVYKGPTVEVTNVVTLMSDSAKLQVRLAAPLEQSFETGDRIYPQGVTVTFYGNGGRTVVNTLRGNYGKFEKNTNLYVIRGDVRVKNEEKQQTMNTEELFYDKAKAHIYTRPEMAVRVETLTEVLTGKGLTANQDFSRYRIRKPEGVFTLDQSKTKP</sequence>
<gene>
    <name evidence="1" type="ORF">GCM10022408_36590</name>
</gene>
<dbReference type="NCBIfam" id="TIGR04409">
    <property type="entry name" value="LptC_YrbK"/>
    <property type="match status" value="1"/>
</dbReference>
<dbReference type="InterPro" id="IPR010664">
    <property type="entry name" value="LipoPS_assembly_LptC-rel"/>
</dbReference>
<reference evidence="2" key="1">
    <citation type="journal article" date="2019" name="Int. J. Syst. Evol. Microbiol.">
        <title>The Global Catalogue of Microorganisms (GCM) 10K type strain sequencing project: providing services to taxonomists for standard genome sequencing and annotation.</title>
        <authorList>
            <consortium name="The Broad Institute Genomics Platform"/>
            <consortium name="The Broad Institute Genome Sequencing Center for Infectious Disease"/>
            <person name="Wu L."/>
            <person name="Ma J."/>
        </authorList>
    </citation>
    <scope>NUCLEOTIDE SEQUENCE [LARGE SCALE GENOMIC DNA]</scope>
    <source>
        <strain evidence="2">JCM 17224</strain>
    </source>
</reference>
<dbReference type="Proteomes" id="UP001500567">
    <property type="component" value="Unassembled WGS sequence"/>
</dbReference>
<name>A0ABP7T151_9BACT</name>
<dbReference type="EMBL" id="BAABDJ010000040">
    <property type="protein sequence ID" value="GAA4019229.1"/>
    <property type="molecule type" value="Genomic_DNA"/>
</dbReference>
<dbReference type="PROSITE" id="PS51257">
    <property type="entry name" value="PROKAR_LIPOPROTEIN"/>
    <property type="match status" value="1"/>
</dbReference>
<proteinExistence type="predicted"/>
<accession>A0ABP7T151</accession>
<keyword evidence="2" id="KW-1185">Reference proteome</keyword>
<dbReference type="Gene3D" id="2.60.450.10">
    <property type="entry name" value="Lipopolysaccharide (LPS) transport protein A like domain"/>
    <property type="match status" value="1"/>
</dbReference>
<dbReference type="RefSeq" id="WP_345075016.1">
    <property type="nucleotide sequence ID" value="NZ_BAABDJ010000040.1"/>
</dbReference>
<dbReference type="InterPro" id="IPR026265">
    <property type="entry name" value="LptC"/>
</dbReference>
<comment type="caution">
    <text evidence="1">The sequence shown here is derived from an EMBL/GenBank/DDBJ whole genome shotgun (WGS) entry which is preliminary data.</text>
</comment>
<evidence type="ECO:0000313" key="1">
    <source>
        <dbReference type="EMBL" id="GAA4019229.1"/>
    </source>
</evidence>
<organism evidence="1 2">
    <name type="scientific">Hymenobacter fastidiosus</name>
    <dbReference type="NCBI Taxonomy" id="486264"/>
    <lineage>
        <taxon>Bacteria</taxon>
        <taxon>Pseudomonadati</taxon>
        <taxon>Bacteroidota</taxon>
        <taxon>Cytophagia</taxon>
        <taxon>Cytophagales</taxon>
        <taxon>Hymenobacteraceae</taxon>
        <taxon>Hymenobacter</taxon>
    </lineage>
</organism>